<feature type="transmembrane region" description="Helical" evidence="2">
    <location>
        <begin position="151"/>
        <end position="169"/>
    </location>
</feature>
<feature type="transmembrane region" description="Helical" evidence="2">
    <location>
        <begin position="203"/>
        <end position="229"/>
    </location>
</feature>
<reference evidence="3 4" key="1">
    <citation type="submission" date="2024-09" db="EMBL/GenBank/DDBJ databases">
        <authorList>
            <person name="Sun Q."/>
            <person name="Mori K."/>
        </authorList>
    </citation>
    <scope>NUCLEOTIDE SEQUENCE [LARGE SCALE GENOMIC DNA]</scope>
    <source>
        <strain evidence="3 4">KCTC 23076</strain>
    </source>
</reference>
<proteinExistence type="predicted"/>
<feature type="transmembrane region" description="Helical" evidence="2">
    <location>
        <begin position="109"/>
        <end position="131"/>
    </location>
</feature>
<dbReference type="Pfam" id="PF04087">
    <property type="entry name" value="DUF389"/>
    <property type="match status" value="1"/>
</dbReference>
<evidence type="ECO:0000313" key="3">
    <source>
        <dbReference type="EMBL" id="MFC0676429.1"/>
    </source>
</evidence>
<accession>A0ABV6RHG8</accession>
<evidence type="ECO:0000313" key="4">
    <source>
        <dbReference type="Proteomes" id="UP001589896"/>
    </source>
</evidence>
<gene>
    <name evidence="3" type="ORF">ACFFGH_01010</name>
</gene>
<dbReference type="PANTHER" id="PTHR20992:SF9">
    <property type="entry name" value="AT15442P-RELATED"/>
    <property type="match status" value="1"/>
</dbReference>
<dbReference type="RefSeq" id="WP_386664070.1">
    <property type="nucleotide sequence ID" value="NZ_JBHLTG010000001.1"/>
</dbReference>
<dbReference type="Proteomes" id="UP001589896">
    <property type="component" value="Unassembled WGS sequence"/>
</dbReference>
<feature type="transmembrane region" description="Helical" evidence="2">
    <location>
        <begin position="176"/>
        <end position="197"/>
    </location>
</feature>
<keyword evidence="2" id="KW-1133">Transmembrane helix</keyword>
<keyword evidence="4" id="KW-1185">Reference proteome</keyword>
<dbReference type="EMBL" id="JBHLTG010000001">
    <property type="protein sequence ID" value="MFC0676429.1"/>
    <property type="molecule type" value="Genomic_DNA"/>
</dbReference>
<evidence type="ECO:0000256" key="1">
    <source>
        <dbReference type="SAM" id="Coils"/>
    </source>
</evidence>
<comment type="caution">
    <text evidence="3">The sequence shown here is derived from an EMBL/GenBank/DDBJ whole genome shotgun (WGS) entry which is preliminary data.</text>
</comment>
<sequence length="539" mass="58024">MDMHQAQAAVKAAKSAKPVSGPGVWWRWLRQWRRAHLQVDRAAVLEHVEDAGALRPRYGFMIVMSAGIATLGLLQNSVAVIIGAMLISPLMGPIVEMGMSLATFDFRKLRMALTTLAVGLASSLLVAVLIVAFSPLQEATPQILARTEPTLFDLLVAVFSGLAGAYATITRKGETIVGVAIATALMPPLAVVGYGIAANSPGIVGGAGFLFMTNLLAIALSVTMMARWYGFGHEDTPRQTALQATLIVGTFLVLSVPLGLALRDIAARSFVDRTVRTTLDAAARESNGRITTLRVDRDGRTLNVDAVLLTPKHRPRLELQLEQQLEREIGQPVNVQLREVLTADDAQLQAQQATLAQLRDSVEQLQSAAVRDEQARSARDRALDAVRARALEHLGRFDVLADGSVRWQLQPQAGLDIAAARRLERSLQADAAVPVQVIPALQALPPLVFDDDSTELDARLRARIADVAWALDRWQVGAVRVTGHGGNSRTALARARAVSEALGLPIEVLPEAATAEQSRELIALDGRDAVRSVRVAPKL</sequence>
<organism evidence="3 4">
    <name type="scientific">Lysobacter korlensis</name>
    <dbReference type="NCBI Taxonomy" id="553636"/>
    <lineage>
        <taxon>Bacteria</taxon>
        <taxon>Pseudomonadati</taxon>
        <taxon>Pseudomonadota</taxon>
        <taxon>Gammaproteobacteria</taxon>
        <taxon>Lysobacterales</taxon>
        <taxon>Lysobacteraceae</taxon>
        <taxon>Lysobacter</taxon>
    </lineage>
</organism>
<feature type="coiled-coil region" evidence="1">
    <location>
        <begin position="348"/>
        <end position="375"/>
    </location>
</feature>
<feature type="transmembrane region" description="Helical" evidence="2">
    <location>
        <begin position="58"/>
        <end position="88"/>
    </location>
</feature>
<keyword evidence="2" id="KW-0472">Membrane</keyword>
<keyword evidence="1" id="KW-0175">Coiled coil</keyword>
<dbReference type="InterPro" id="IPR005240">
    <property type="entry name" value="DUF389"/>
</dbReference>
<evidence type="ECO:0000256" key="2">
    <source>
        <dbReference type="SAM" id="Phobius"/>
    </source>
</evidence>
<feature type="transmembrane region" description="Helical" evidence="2">
    <location>
        <begin position="241"/>
        <end position="262"/>
    </location>
</feature>
<protein>
    <submittedName>
        <fullName evidence="3">DUF389 domain-containing protein</fullName>
    </submittedName>
</protein>
<dbReference type="PANTHER" id="PTHR20992">
    <property type="entry name" value="AT15442P-RELATED"/>
    <property type="match status" value="1"/>
</dbReference>
<name>A0ABV6RHG8_9GAMM</name>
<keyword evidence="2" id="KW-0812">Transmembrane</keyword>